<comment type="caution">
    <text evidence="2">The sequence shown here is derived from an EMBL/GenBank/DDBJ whole genome shotgun (WGS) entry which is preliminary data.</text>
</comment>
<reference evidence="2" key="1">
    <citation type="submission" date="2021-01" db="EMBL/GenBank/DDBJ databases">
        <title>Genome sequence of strain Noviherbaspirillum sp. DKR-6.</title>
        <authorList>
            <person name="Chaudhary D.K."/>
        </authorList>
    </citation>
    <scope>NUCLEOTIDE SEQUENCE</scope>
    <source>
        <strain evidence="2">DKR-6</strain>
    </source>
</reference>
<evidence type="ECO:0000313" key="2">
    <source>
        <dbReference type="EMBL" id="MBK4738542.1"/>
    </source>
</evidence>
<gene>
    <name evidence="2" type="ORF">JJB74_28330</name>
</gene>
<name>A0A934T2Q5_9BURK</name>
<sequence>MTKREIDANGNECVTYYLFKRDGTESFLQKIINWYYQDEQRKNAREAIKAGFHFLNIDQKKDFDSEIDSLQHLLPGKGLGEILCRRQLKLDDPDYPYGTPGKLIEEKNVDRKDSSLCKKILFDYKLSSPDRSVKSYMEKGTISESVAVGNVSTEKACRKDNSSNHAGEPGDIVVTYSSVVPCSVFPNASLHEKQKSLVNKFSLQSMFESIAPFARSNRNGGKPALSKAAGTVARFVGQAKQRQTSRDTSAVPNKALPVAEPSGNYRPSRARSIKAIEVKHMTDLDVQDLHPSVAVLMRNTDDHFAMTKECRAWLQRRGRQIPQGPRSIQNGKVTVIESGDNIAYLAPHAESDPNRKNFRKHLAGIASIYKQIIDDAVANGRPIVLTPLFHYDDKTIDQYLSAMLRPVYAHLKANKDLRLEIRTTCQRTAAALEKYQRQYPTSPLTEKGKPVPQFRSRLHEADLALEGMIMMTPEILDLAGKRSRKILSEAGARFSADPNMERVQPRKRLAQDAFSKCYFFSDNVSEGPDQEKTRASRQGNASKLESADAAAIQGITNDIAASYRAAFVAARENDCRFLTLPSLEKRFGAMLSEELAAVQLLGILRKLKAEFPDVCVTVLSKNPHIRANFALLASAG</sequence>
<dbReference type="AlphaFoldDB" id="A0A934T2Q5"/>
<evidence type="ECO:0000313" key="3">
    <source>
        <dbReference type="Proteomes" id="UP000622890"/>
    </source>
</evidence>
<dbReference type="EMBL" id="JAEPBG010000023">
    <property type="protein sequence ID" value="MBK4738542.1"/>
    <property type="molecule type" value="Genomic_DNA"/>
</dbReference>
<evidence type="ECO:0000256" key="1">
    <source>
        <dbReference type="SAM" id="MobiDB-lite"/>
    </source>
</evidence>
<proteinExistence type="predicted"/>
<keyword evidence="3" id="KW-1185">Reference proteome</keyword>
<dbReference type="Proteomes" id="UP000622890">
    <property type="component" value="Unassembled WGS sequence"/>
</dbReference>
<accession>A0A934T2Q5</accession>
<organism evidence="2 3">
    <name type="scientific">Noviherbaspirillum pedocola</name>
    <dbReference type="NCBI Taxonomy" id="2801341"/>
    <lineage>
        <taxon>Bacteria</taxon>
        <taxon>Pseudomonadati</taxon>
        <taxon>Pseudomonadota</taxon>
        <taxon>Betaproteobacteria</taxon>
        <taxon>Burkholderiales</taxon>
        <taxon>Oxalobacteraceae</taxon>
        <taxon>Noviherbaspirillum</taxon>
    </lineage>
</organism>
<feature type="compositionally biased region" description="Polar residues" evidence="1">
    <location>
        <begin position="240"/>
        <end position="251"/>
    </location>
</feature>
<feature type="region of interest" description="Disordered" evidence="1">
    <location>
        <begin position="240"/>
        <end position="267"/>
    </location>
</feature>
<dbReference type="RefSeq" id="WP_200597871.1">
    <property type="nucleotide sequence ID" value="NZ_JAEPBG010000023.1"/>
</dbReference>
<protein>
    <submittedName>
        <fullName evidence="2">Uncharacterized protein</fullName>
    </submittedName>
</protein>